<dbReference type="Gene3D" id="3.40.50.720">
    <property type="entry name" value="NAD(P)-binding Rossmann-like Domain"/>
    <property type="match status" value="1"/>
</dbReference>
<evidence type="ECO:0000256" key="1">
    <source>
        <dbReference type="ARBA" id="ARBA00006484"/>
    </source>
</evidence>
<dbReference type="GO" id="GO:0048038">
    <property type="term" value="F:quinone binding"/>
    <property type="evidence" value="ECO:0007669"/>
    <property type="project" value="TreeGrafter"/>
</dbReference>
<accession>A0A7X0HNS0</accession>
<comment type="caution">
    <text evidence="3">The sequence shown here is derived from an EMBL/GenBank/DDBJ whole genome shotgun (WGS) entry which is preliminary data.</text>
</comment>
<dbReference type="PRINTS" id="PR00081">
    <property type="entry name" value="GDHRDH"/>
</dbReference>
<keyword evidence="2 3" id="KW-0560">Oxidoreductase</keyword>
<dbReference type="Proteomes" id="UP000531594">
    <property type="component" value="Unassembled WGS sequence"/>
</dbReference>
<dbReference type="RefSeq" id="WP_184522812.1">
    <property type="nucleotide sequence ID" value="NZ_JACHGK010000002.1"/>
</dbReference>
<dbReference type="PANTHER" id="PTHR42760">
    <property type="entry name" value="SHORT-CHAIN DEHYDROGENASES/REDUCTASES FAMILY MEMBER"/>
    <property type="match status" value="1"/>
</dbReference>
<dbReference type="Pfam" id="PF13561">
    <property type="entry name" value="adh_short_C2"/>
    <property type="match status" value="1"/>
</dbReference>
<comment type="similarity">
    <text evidence="1">Belongs to the short-chain dehydrogenases/reductases (SDR) family.</text>
</comment>
<dbReference type="PROSITE" id="PS00061">
    <property type="entry name" value="ADH_SHORT"/>
    <property type="match status" value="1"/>
</dbReference>
<dbReference type="InterPro" id="IPR036291">
    <property type="entry name" value="NAD(P)-bd_dom_sf"/>
</dbReference>
<sequence>MNFQGKVVLVTGASRGIGAAIARAFAKEGAFVIVNYLQNEAMAERVASECIELGGDGWAIQGDVTSESAVNRMVEQVVLETGKIDVMVNNAFKPFQFDPENRQLAWQLQWEDYQAQIDGAVRSTHYMCQAVVPIMKKQSQGSIINMISNLVERPIVPYHEYNTAKTALLGYSRNLAAEVGAFGIRVNCVAPGLVYPTDASRTTKEELKEIIIAQTPLKRIATPDDISGPVMFLASAWSRFMTGQTLYVDGGFVM</sequence>
<dbReference type="EMBL" id="JACHGK010000002">
    <property type="protein sequence ID" value="MBB6444078.1"/>
    <property type="molecule type" value="Genomic_DNA"/>
</dbReference>
<dbReference type="AlphaFoldDB" id="A0A7X0HNS0"/>
<dbReference type="SUPFAM" id="SSF51735">
    <property type="entry name" value="NAD(P)-binding Rossmann-fold domains"/>
    <property type="match status" value="1"/>
</dbReference>
<dbReference type="EC" id="1.1.1.100" evidence="3"/>
<evidence type="ECO:0000313" key="3">
    <source>
        <dbReference type="EMBL" id="MBB6444078.1"/>
    </source>
</evidence>
<evidence type="ECO:0000313" key="4">
    <source>
        <dbReference type="Proteomes" id="UP000531594"/>
    </source>
</evidence>
<protein>
    <submittedName>
        <fullName evidence="3">3-oxoacyl-[acyl-carrier protein] reductase</fullName>
        <ecNumber evidence="3">1.1.1.100</ecNumber>
    </submittedName>
</protein>
<dbReference type="PRINTS" id="PR00080">
    <property type="entry name" value="SDRFAMILY"/>
</dbReference>
<dbReference type="GO" id="GO:0006633">
    <property type="term" value="P:fatty acid biosynthetic process"/>
    <property type="evidence" value="ECO:0007669"/>
    <property type="project" value="TreeGrafter"/>
</dbReference>
<name>A0A7X0HNS0_9BACI</name>
<reference evidence="3 4" key="1">
    <citation type="submission" date="2020-08" db="EMBL/GenBank/DDBJ databases">
        <title>Genomic Encyclopedia of Type Strains, Phase IV (KMG-IV): sequencing the most valuable type-strain genomes for metagenomic binning, comparative biology and taxonomic classification.</title>
        <authorList>
            <person name="Goeker M."/>
        </authorList>
    </citation>
    <scope>NUCLEOTIDE SEQUENCE [LARGE SCALE GENOMIC DNA]</scope>
    <source>
        <strain evidence="3 4">DSM 5391</strain>
    </source>
</reference>
<keyword evidence="4" id="KW-1185">Reference proteome</keyword>
<gene>
    <name evidence="3" type="ORF">HNR53_000686</name>
</gene>
<dbReference type="GO" id="GO:0004316">
    <property type="term" value="F:3-oxoacyl-[acyl-carrier-protein] reductase (NADPH) activity"/>
    <property type="evidence" value="ECO:0007669"/>
    <property type="project" value="UniProtKB-EC"/>
</dbReference>
<dbReference type="InterPro" id="IPR002347">
    <property type="entry name" value="SDR_fam"/>
</dbReference>
<dbReference type="InterPro" id="IPR020904">
    <property type="entry name" value="Sc_DH/Rdtase_CS"/>
</dbReference>
<proteinExistence type="inferred from homology"/>
<dbReference type="PANTHER" id="PTHR42760:SF133">
    <property type="entry name" value="3-OXOACYL-[ACYL-CARRIER-PROTEIN] REDUCTASE"/>
    <property type="match status" value="1"/>
</dbReference>
<evidence type="ECO:0000256" key="2">
    <source>
        <dbReference type="ARBA" id="ARBA00023002"/>
    </source>
</evidence>
<organism evidence="3 4">
    <name type="scientific">Bacillus benzoevorans</name>
    <dbReference type="NCBI Taxonomy" id="1456"/>
    <lineage>
        <taxon>Bacteria</taxon>
        <taxon>Bacillati</taxon>
        <taxon>Bacillota</taxon>
        <taxon>Bacilli</taxon>
        <taxon>Bacillales</taxon>
        <taxon>Bacillaceae</taxon>
        <taxon>Bacillus</taxon>
    </lineage>
</organism>
<dbReference type="FunFam" id="3.40.50.720:FF:000173">
    <property type="entry name" value="3-oxoacyl-[acyl-carrier protein] reductase"/>
    <property type="match status" value="1"/>
</dbReference>